<dbReference type="Pfam" id="PF00069">
    <property type="entry name" value="Pkinase"/>
    <property type="match status" value="1"/>
</dbReference>
<dbReference type="GO" id="GO:0005634">
    <property type="term" value="C:nucleus"/>
    <property type="evidence" value="ECO:0007669"/>
    <property type="project" value="TreeGrafter"/>
</dbReference>
<keyword evidence="6" id="KW-0067">ATP-binding</keyword>
<evidence type="ECO:0000256" key="6">
    <source>
        <dbReference type="ARBA" id="ARBA00022840"/>
    </source>
</evidence>
<proteinExistence type="inferred from homology"/>
<evidence type="ECO:0000256" key="2">
    <source>
        <dbReference type="ARBA" id="ARBA00022527"/>
    </source>
</evidence>
<dbReference type="InterPro" id="IPR011009">
    <property type="entry name" value="Kinase-like_dom_sf"/>
</dbReference>
<dbReference type="PANTHER" id="PTHR24057:SF18">
    <property type="entry name" value="SERINE_THREONINE-PROTEIN KINASE R03D7.5-RELATED"/>
    <property type="match status" value="1"/>
</dbReference>
<dbReference type="SUPFAM" id="SSF56112">
    <property type="entry name" value="Protein kinase-like (PK-like)"/>
    <property type="match status" value="1"/>
</dbReference>
<dbReference type="AlphaFoldDB" id="A0A915EPH7"/>
<sequence length="187" mass="21225">MNLTDVKLYTWQLFNAQFHLARISICHHFGSSKVMTRGCRSTSYQVTRYYRPPELLLGAEEYGPEVDVWSCGCVFGELLRGHLLMQGRSTSKQFLMIVERLGLPNSEDYSAMKCQPEFHDISKIRIVDNKSTPQWQCVTGRSIPSKRYFRPELCGQTGSLFGSLLTTQSAAVKRKGSPSTCVMKTVR</sequence>
<dbReference type="InterPro" id="IPR050591">
    <property type="entry name" value="GSK-3"/>
</dbReference>
<evidence type="ECO:0000256" key="4">
    <source>
        <dbReference type="ARBA" id="ARBA00022741"/>
    </source>
</evidence>
<dbReference type="GO" id="GO:0070507">
    <property type="term" value="P:regulation of microtubule cytoskeleton organization"/>
    <property type="evidence" value="ECO:0007669"/>
    <property type="project" value="TreeGrafter"/>
</dbReference>
<name>A0A915EPH7_9BILA</name>
<dbReference type="WBParaSite" id="jg9015">
    <property type="protein sequence ID" value="jg9015"/>
    <property type="gene ID" value="jg9015"/>
</dbReference>
<dbReference type="PANTHER" id="PTHR24057">
    <property type="entry name" value="GLYCOGEN SYNTHASE KINASE-3 ALPHA"/>
    <property type="match status" value="1"/>
</dbReference>
<dbReference type="GO" id="GO:0030424">
    <property type="term" value="C:axon"/>
    <property type="evidence" value="ECO:0007669"/>
    <property type="project" value="TreeGrafter"/>
</dbReference>
<dbReference type="GO" id="GO:0032436">
    <property type="term" value="P:positive regulation of proteasomal ubiquitin-dependent protein catabolic process"/>
    <property type="evidence" value="ECO:0007669"/>
    <property type="project" value="TreeGrafter"/>
</dbReference>
<evidence type="ECO:0000259" key="7">
    <source>
        <dbReference type="PROSITE" id="PS50011"/>
    </source>
</evidence>
<dbReference type="GO" id="GO:0005829">
    <property type="term" value="C:cytosol"/>
    <property type="evidence" value="ECO:0007669"/>
    <property type="project" value="TreeGrafter"/>
</dbReference>
<evidence type="ECO:0000256" key="5">
    <source>
        <dbReference type="ARBA" id="ARBA00022777"/>
    </source>
</evidence>
<keyword evidence="3" id="KW-0808">Transferase</keyword>
<dbReference type="PROSITE" id="PS50011">
    <property type="entry name" value="PROTEIN_KINASE_DOM"/>
    <property type="match status" value="1"/>
</dbReference>
<evidence type="ECO:0000313" key="8">
    <source>
        <dbReference type="Proteomes" id="UP000887574"/>
    </source>
</evidence>
<keyword evidence="4" id="KW-0547">Nucleotide-binding</keyword>
<feature type="domain" description="Protein kinase" evidence="7">
    <location>
        <begin position="1"/>
        <end position="187"/>
    </location>
</feature>
<dbReference type="Proteomes" id="UP000887574">
    <property type="component" value="Unplaced"/>
</dbReference>
<keyword evidence="5" id="KW-0418">Kinase</keyword>
<organism evidence="8 9">
    <name type="scientific">Ditylenchus dipsaci</name>
    <dbReference type="NCBI Taxonomy" id="166011"/>
    <lineage>
        <taxon>Eukaryota</taxon>
        <taxon>Metazoa</taxon>
        <taxon>Ecdysozoa</taxon>
        <taxon>Nematoda</taxon>
        <taxon>Chromadorea</taxon>
        <taxon>Rhabditida</taxon>
        <taxon>Tylenchina</taxon>
        <taxon>Tylenchomorpha</taxon>
        <taxon>Sphaerularioidea</taxon>
        <taxon>Anguinidae</taxon>
        <taxon>Anguininae</taxon>
        <taxon>Ditylenchus</taxon>
    </lineage>
</organism>
<reference evidence="9" key="1">
    <citation type="submission" date="2022-11" db="UniProtKB">
        <authorList>
            <consortium name="WormBaseParasite"/>
        </authorList>
    </citation>
    <scope>IDENTIFICATION</scope>
</reference>
<protein>
    <submittedName>
        <fullName evidence="9">Protein kinase domain-containing protein</fullName>
    </submittedName>
</protein>
<dbReference type="GO" id="GO:0090090">
    <property type="term" value="P:negative regulation of canonical Wnt signaling pathway"/>
    <property type="evidence" value="ECO:0007669"/>
    <property type="project" value="TreeGrafter"/>
</dbReference>
<dbReference type="GO" id="GO:0030154">
    <property type="term" value="P:cell differentiation"/>
    <property type="evidence" value="ECO:0007669"/>
    <property type="project" value="TreeGrafter"/>
</dbReference>
<keyword evidence="8" id="KW-1185">Reference proteome</keyword>
<evidence type="ECO:0000256" key="3">
    <source>
        <dbReference type="ARBA" id="ARBA00022679"/>
    </source>
</evidence>
<dbReference type="GO" id="GO:0004674">
    <property type="term" value="F:protein serine/threonine kinase activity"/>
    <property type="evidence" value="ECO:0007669"/>
    <property type="project" value="UniProtKB-KW"/>
</dbReference>
<dbReference type="InterPro" id="IPR000719">
    <property type="entry name" value="Prot_kinase_dom"/>
</dbReference>
<dbReference type="GO" id="GO:0007165">
    <property type="term" value="P:signal transduction"/>
    <property type="evidence" value="ECO:0007669"/>
    <property type="project" value="TreeGrafter"/>
</dbReference>
<comment type="similarity">
    <text evidence="1">Belongs to the protein kinase superfamily. CMGC Ser/Thr protein kinase family. GSK-3 subfamily.</text>
</comment>
<keyword evidence="2" id="KW-0723">Serine/threonine-protein kinase</keyword>
<dbReference type="GO" id="GO:0005524">
    <property type="term" value="F:ATP binding"/>
    <property type="evidence" value="ECO:0007669"/>
    <property type="project" value="UniProtKB-KW"/>
</dbReference>
<dbReference type="Gene3D" id="1.10.510.10">
    <property type="entry name" value="Transferase(Phosphotransferase) domain 1"/>
    <property type="match status" value="1"/>
</dbReference>
<evidence type="ECO:0000256" key="1">
    <source>
        <dbReference type="ARBA" id="ARBA00005527"/>
    </source>
</evidence>
<accession>A0A915EPH7</accession>
<evidence type="ECO:0000313" key="9">
    <source>
        <dbReference type="WBParaSite" id="jg9015"/>
    </source>
</evidence>